<sequence>MLTRLKRFALSTVIFFLAALSFGYAICLWYRLRDHSPALFAEHRPLAKVAELQAELDSTGLAESAFSLTDDRGHRTAVILQRPAAAAEPLPAVLILGGQYTGARAVRLVRLGRAALLCAMDYPAVPTGKITPTRVPRLLFRLDHAARDAVGMSFSVLDFLCARADVDTSRITVLGASFGVPFAIIASLDPRVKATVLIQGAAGLEEVIDWNLRKRIRFTVLRKPVSFLLGTLTAPYEPASYIGRLAPRPVLLINSRQDEKIPAACAEELYSRSKPPKERLWIDSPHLHPSRSGLIDSLSATVSDWLVSKDLL</sequence>
<organism evidence="1 2">
    <name type="scientific">Candidatus Glassbacteria bacterium RIFCSPLOWO2_12_FULL_58_11</name>
    <dbReference type="NCBI Taxonomy" id="1817867"/>
    <lineage>
        <taxon>Bacteria</taxon>
        <taxon>Candidatus Glassiibacteriota</taxon>
    </lineage>
</organism>
<dbReference type="InterPro" id="IPR029058">
    <property type="entry name" value="AB_hydrolase_fold"/>
</dbReference>
<dbReference type="InterPro" id="IPR050261">
    <property type="entry name" value="FrsA_esterase"/>
</dbReference>
<name>A0A1F5YWZ7_9BACT</name>
<dbReference type="Proteomes" id="UP000179129">
    <property type="component" value="Unassembled WGS sequence"/>
</dbReference>
<gene>
    <name evidence="1" type="ORF">A3F83_06735</name>
</gene>
<dbReference type="Gene3D" id="3.40.50.1820">
    <property type="entry name" value="alpha/beta hydrolase"/>
    <property type="match status" value="1"/>
</dbReference>
<protein>
    <recommendedName>
        <fullName evidence="3">Peptidase S9 prolyl oligopeptidase catalytic domain-containing protein</fullName>
    </recommendedName>
</protein>
<proteinExistence type="predicted"/>
<evidence type="ECO:0000313" key="1">
    <source>
        <dbReference type="EMBL" id="OGG04720.1"/>
    </source>
</evidence>
<reference evidence="1 2" key="1">
    <citation type="journal article" date="2016" name="Nat. Commun.">
        <title>Thousands of microbial genomes shed light on interconnected biogeochemical processes in an aquifer system.</title>
        <authorList>
            <person name="Anantharaman K."/>
            <person name="Brown C.T."/>
            <person name="Hug L.A."/>
            <person name="Sharon I."/>
            <person name="Castelle C.J."/>
            <person name="Probst A.J."/>
            <person name="Thomas B.C."/>
            <person name="Singh A."/>
            <person name="Wilkins M.J."/>
            <person name="Karaoz U."/>
            <person name="Brodie E.L."/>
            <person name="Williams K.H."/>
            <person name="Hubbard S.S."/>
            <person name="Banfield J.F."/>
        </authorList>
    </citation>
    <scope>NUCLEOTIDE SEQUENCE [LARGE SCALE GENOMIC DNA]</scope>
</reference>
<evidence type="ECO:0008006" key="3">
    <source>
        <dbReference type="Google" id="ProtNLM"/>
    </source>
</evidence>
<dbReference type="EMBL" id="MFIX01000095">
    <property type="protein sequence ID" value="OGG04720.1"/>
    <property type="molecule type" value="Genomic_DNA"/>
</dbReference>
<comment type="caution">
    <text evidence="1">The sequence shown here is derived from an EMBL/GenBank/DDBJ whole genome shotgun (WGS) entry which is preliminary data.</text>
</comment>
<accession>A0A1F5YWZ7</accession>
<dbReference type="STRING" id="1817867.A3F83_06735"/>
<dbReference type="SUPFAM" id="SSF53474">
    <property type="entry name" value="alpha/beta-Hydrolases"/>
    <property type="match status" value="1"/>
</dbReference>
<dbReference type="PANTHER" id="PTHR22946">
    <property type="entry name" value="DIENELACTONE HYDROLASE DOMAIN-CONTAINING PROTEIN-RELATED"/>
    <property type="match status" value="1"/>
</dbReference>
<evidence type="ECO:0000313" key="2">
    <source>
        <dbReference type="Proteomes" id="UP000179129"/>
    </source>
</evidence>
<dbReference type="AlphaFoldDB" id="A0A1F5YWZ7"/>